<reference evidence="2" key="1">
    <citation type="journal article" date="2017" name="Genome Biol.">
        <title>Comparative genomics reveals high biological diversity and specific adaptations in the industrially and medically important fungal genus Aspergillus.</title>
        <authorList>
            <person name="de Vries R.P."/>
            <person name="Riley R."/>
            <person name="Wiebenga A."/>
            <person name="Aguilar-Osorio G."/>
            <person name="Amillis S."/>
            <person name="Uchima C.A."/>
            <person name="Anderluh G."/>
            <person name="Asadollahi M."/>
            <person name="Askin M."/>
            <person name="Barry K."/>
            <person name="Battaglia E."/>
            <person name="Bayram O."/>
            <person name="Benocci T."/>
            <person name="Braus-Stromeyer S.A."/>
            <person name="Caldana C."/>
            <person name="Canovas D."/>
            <person name="Cerqueira G.C."/>
            <person name="Chen F."/>
            <person name="Chen W."/>
            <person name="Choi C."/>
            <person name="Clum A."/>
            <person name="Dos Santos R.A."/>
            <person name="Damasio A.R."/>
            <person name="Diallinas G."/>
            <person name="Emri T."/>
            <person name="Fekete E."/>
            <person name="Flipphi M."/>
            <person name="Freyberg S."/>
            <person name="Gallo A."/>
            <person name="Gournas C."/>
            <person name="Habgood R."/>
            <person name="Hainaut M."/>
            <person name="Harispe M.L."/>
            <person name="Henrissat B."/>
            <person name="Hilden K.S."/>
            <person name="Hope R."/>
            <person name="Hossain A."/>
            <person name="Karabika E."/>
            <person name="Karaffa L."/>
            <person name="Karanyi Z."/>
            <person name="Krasevec N."/>
            <person name="Kuo A."/>
            <person name="Kusch H."/>
            <person name="LaButti K."/>
            <person name="Lagendijk E.L."/>
            <person name="Lapidus A."/>
            <person name="Levasseur A."/>
            <person name="Lindquist E."/>
            <person name="Lipzen A."/>
            <person name="Logrieco A.F."/>
            <person name="MacCabe A."/>
            <person name="Maekelae M.R."/>
            <person name="Malavazi I."/>
            <person name="Melin P."/>
            <person name="Meyer V."/>
            <person name="Mielnichuk N."/>
            <person name="Miskei M."/>
            <person name="Molnar A.P."/>
            <person name="Mule G."/>
            <person name="Ngan C.Y."/>
            <person name="Orejas M."/>
            <person name="Orosz E."/>
            <person name="Ouedraogo J.P."/>
            <person name="Overkamp K.M."/>
            <person name="Park H.-S."/>
            <person name="Perrone G."/>
            <person name="Piumi F."/>
            <person name="Punt P.J."/>
            <person name="Ram A.F."/>
            <person name="Ramon A."/>
            <person name="Rauscher S."/>
            <person name="Record E."/>
            <person name="Riano-Pachon D.M."/>
            <person name="Robert V."/>
            <person name="Roehrig J."/>
            <person name="Ruller R."/>
            <person name="Salamov A."/>
            <person name="Salih N.S."/>
            <person name="Samson R.A."/>
            <person name="Sandor E."/>
            <person name="Sanguinetti M."/>
            <person name="Schuetze T."/>
            <person name="Sepcic K."/>
            <person name="Shelest E."/>
            <person name="Sherlock G."/>
            <person name="Sophianopoulou V."/>
            <person name="Squina F.M."/>
            <person name="Sun H."/>
            <person name="Susca A."/>
            <person name="Todd R.B."/>
            <person name="Tsang A."/>
            <person name="Unkles S.E."/>
            <person name="van de Wiele N."/>
            <person name="van Rossen-Uffink D."/>
            <person name="Oliveira J.V."/>
            <person name="Vesth T.C."/>
            <person name="Visser J."/>
            <person name="Yu J.-H."/>
            <person name="Zhou M."/>
            <person name="Andersen M.R."/>
            <person name="Archer D.B."/>
            <person name="Baker S.E."/>
            <person name="Benoit I."/>
            <person name="Brakhage A.A."/>
            <person name="Braus G.H."/>
            <person name="Fischer R."/>
            <person name="Frisvad J.C."/>
            <person name="Goldman G.H."/>
            <person name="Houbraken J."/>
            <person name="Oakley B."/>
            <person name="Pocsi I."/>
            <person name="Scazzocchio C."/>
            <person name="Seiboth B."/>
            <person name="vanKuyk P.A."/>
            <person name="Wortman J."/>
            <person name="Dyer P.S."/>
            <person name="Grigoriev I.V."/>
        </authorList>
    </citation>
    <scope>NUCLEOTIDE SEQUENCE [LARGE SCALE GENOMIC DNA]</scope>
    <source>
        <strain evidence="2">CBS 506.65</strain>
    </source>
</reference>
<dbReference type="VEuPathDB" id="FungiDB:ASPZODRAFT_128867"/>
<dbReference type="GeneID" id="34608600"/>
<name>A0A1L9SSQ2_9EURO</name>
<evidence type="ECO:0000313" key="1">
    <source>
        <dbReference type="EMBL" id="OJJ50240.1"/>
    </source>
</evidence>
<dbReference type="AlphaFoldDB" id="A0A1L9SSQ2"/>
<protein>
    <submittedName>
        <fullName evidence="1">Uncharacterized protein</fullName>
    </submittedName>
</protein>
<organism evidence="1 2">
    <name type="scientific">Penicilliopsis zonata CBS 506.65</name>
    <dbReference type="NCBI Taxonomy" id="1073090"/>
    <lineage>
        <taxon>Eukaryota</taxon>
        <taxon>Fungi</taxon>
        <taxon>Dikarya</taxon>
        <taxon>Ascomycota</taxon>
        <taxon>Pezizomycotina</taxon>
        <taxon>Eurotiomycetes</taxon>
        <taxon>Eurotiomycetidae</taxon>
        <taxon>Eurotiales</taxon>
        <taxon>Aspergillaceae</taxon>
        <taxon>Penicilliopsis</taxon>
    </lineage>
</organism>
<sequence length="58" mass="6735">MTPIQRTKNHYFPSEECVFQPIRLFIQPRSRQSMSQILCSAECCFFVPVLPVTELAES</sequence>
<accession>A0A1L9SSQ2</accession>
<proteinExistence type="predicted"/>
<keyword evidence="2" id="KW-1185">Reference proteome</keyword>
<dbReference type="Proteomes" id="UP000184188">
    <property type="component" value="Unassembled WGS sequence"/>
</dbReference>
<evidence type="ECO:0000313" key="2">
    <source>
        <dbReference type="Proteomes" id="UP000184188"/>
    </source>
</evidence>
<gene>
    <name evidence="1" type="ORF">ASPZODRAFT_128867</name>
</gene>
<dbReference type="RefSeq" id="XP_022584750.1">
    <property type="nucleotide sequence ID" value="XM_022722135.1"/>
</dbReference>
<dbReference type="EMBL" id="KV878337">
    <property type="protein sequence ID" value="OJJ50240.1"/>
    <property type="molecule type" value="Genomic_DNA"/>
</dbReference>